<evidence type="ECO:0000313" key="2">
    <source>
        <dbReference type="Proteomes" id="UP000016088"/>
    </source>
</evidence>
<dbReference type="RefSeq" id="XP_013016101.1">
    <property type="nucleotide sequence ID" value="XM_013160647.1"/>
</dbReference>
<evidence type="ECO:0000313" key="1">
    <source>
        <dbReference type="EMBL" id="EPX74671.1"/>
    </source>
</evidence>
<dbReference type="HOGENOM" id="CLU_1422176_0_0_1"/>
<dbReference type="VEuPathDB" id="FungiDB:SOCG_02153"/>
<name>S9Q036_SCHOY</name>
<protein>
    <submittedName>
        <fullName evidence="1">Meiotically upregulated Mug22</fullName>
    </submittedName>
</protein>
<dbReference type="GeneID" id="25031131"/>
<organism evidence="1 2">
    <name type="scientific">Schizosaccharomyces octosporus (strain yFS286)</name>
    <name type="common">Fission yeast</name>
    <name type="synonym">Octosporomyces octosporus</name>
    <dbReference type="NCBI Taxonomy" id="483514"/>
    <lineage>
        <taxon>Eukaryota</taxon>
        <taxon>Fungi</taxon>
        <taxon>Dikarya</taxon>
        <taxon>Ascomycota</taxon>
        <taxon>Taphrinomycotina</taxon>
        <taxon>Schizosaccharomycetes</taxon>
        <taxon>Schizosaccharomycetales</taxon>
        <taxon>Schizosaccharomycetaceae</taxon>
        <taxon>Schizosaccharomyces</taxon>
    </lineage>
</organism>
<dbReference type="AlphaFoldDB" id="S9Q036"/>
<accession>S9Q036</accession>
<dbReference type="GO" id="GO:0000742">
    <property type="term" value="P:karyogamy involved in conjugation with cellular fusion"/>
    <property type="evidence" value="ECO:0007669"/>
    <property type="project" value="EnsemblFungi"/>
</dbReference>
<dbReference type="OrthoDB" id="5328648at2759"/>
<keyword evidence="2" id="KW-1185">Reference proteome</keyword>
<reference evidence="1 2" key="1">
    <citation type="journal article" date="2011" name="Science">
        <title>Comparative functional genomics of the fission yeasts.</title>
        <authorList>
            <person name="Rhind N."/>
            <person name="Chen Z."/>
            <person name="Yassour M."/>
            <person name="Thompson D.A."/>
            <person name="Haas B.J."/>
            <person name="Habib N."/>
            <person name="Wapinski I."/>
            <person name="Roy S."/>
            <person name="Lin M.F."/>
            <person name="Heiman D.I."/>
            <person name="Young S.K."/>
            <person name="Furuya K."/>
            <person name="Guo Y."/>
            <person name="Pidoux A."/>
            <person name="Chen H.M."/>
            <person name="Robbertse B."/>
            <person name="Goldberg J.M."/>
            <person name="Aoki K."/>
            <person name="Bayne E.H."/>
            <person name="Berlin A.M."/>
            <person name="Desjardins C.A."/>
            <person name="Dobbs E."/>
            <person name="Dukaj L."/>
            <person name="Fan L."/>
            <person name="FitzGerald M.G."/>
            <person name="French C."/>
            <person name="Gujja S."/>
            <person name="Hansen K."/>
            <person name="Keifenheim D."/>
            <person name="Levin J.Z."/>
            <person name="Mosher R.A."/>
            <person name="Mueller C.A."/>
            <person name="Pfiffner J."/>
            <person name="Priest M."/>
            <person name="Russ C."/>
            <person name="Smialowska A."/>
            <person name="Swoboda P."/>
            <person name="Sykes S.M."/>
            <person name="Vaughn M."/>
            <person name="Vengrova S."/>
            <person name="Yoder R."/>
            <person name="Zeng Q."/>
            <person name="Allshire R."/>
            <person name="Baulcombe D."/>
            <person name="Birren B.W."/>
            <person name="Brown W."/>
            <person name="Ekwall K."/>
            <person name="Kellis M."/>
            <person name="Leatherwood J."/>
            <person name="Levin H."/>
            <person name="Margalit H."/>
            <person name="Martienssen R."/>
            <person name="Nieduszynski C.A."/>
            <person name="Spatafora J.W."/>
            <person name="Friedman N."/>
            <person name="Dalgaard J.Z."/>
            <person name="Baumann P."/>
            <person name="Niki H."/>
            <person name="Regev A."/>
            <person name="Nusbaum C."/>
        </authorList>
    </citation>
    <scope>NUCLEOTIDE SEQUENCE [LARGE SCALE GENOMIC DNA]</scope>
    <source>
        <strain evidence="2">yFS286</strain>
    </source>
</reference>
<dbReference type="Proteomes" id="UP000016088">
    <property type="component" value="Unassembled WGS sequence"/>
</dbReference>
<gene>
    <name evidence="1" type="ORF">SOCG_02153</name>
</gene>
<dbReference type="EMBL" id="KE503206">
    <property type="protein sequence ID" value="EPX74671.1"/>
    <property type="molecule type" value="Genomic_DNA"/>
</dbReference>
<sequence>MVRSMPNTLVDSIKEWESYMENLDDERATFGGISNMHQKGDLEKPESFAKDAFQYFDEENESLSRRKTILLRAKRRLCQQDLLWKHCDDTEEKFLEEMIGLLKNHVERMLKFCRMVCEKLSETFQTTMKVAKDFQDCKPSQEWFYLYQLKYLKKQEKNQILPFVSEWIIMIQQYIDLLNDFAAIQQKVLKLK</sequence>
<dbReference type="OMA" id="EWIIMIQ"/>
<proteinExistence type="predicted"/>